<proteinExistence type="predicted"/>
<evidence type="ECO:0000313" key="2">
    <source>
        <dbReference type="Proteomes" id="UP001056120"/>
    </source>
</evidence>
<protein>
    <submittedName>
        <fullName evidence="1">Uncharacterized protein</fullName>
    </submittedName>
</protein>
<organism evidence="1 2">
    <name type="scientific">Smallanthus sonchifolius</name>
    <dbReference type="NCBI Taxonomy" id="185202"/>
    <lineage>
        <taxon>Eukaryota</taxon>
        <taxon>Viridiplantae</taxon>
        <taxon>Streptophyta</taxon>
        <taxon>Embryophyta</taxon>
        <taxon>Tracheophyta</taxon>
        <taxon>Spermatophyta</taxon>
        <taxon>Magnoliopsida</taxon>
        <taxon>eudicotyledons</taxon>
        <taxon>Gunneridae</taxon>
        <taxon>Pentapetalae</taxon>
        <taxon>asterids</taxon>
        <taxon>campanulids</taxon>
        <taxon>Asterales</taxon>
        <taxon>Asteraceae</taxon>
        <taxon>Asteroideae</taxon>
        <taxon>Heliantheae alliance</taxon>
        <taxon>Millerieae</taxon>
        <taxon>Smallanthus</taxon>
    </lineage>
</organism>
<gene>
    <name evidence="1" type="ORF">L1987_57256</name>
</gene>
<dbReference type="EMBL" id="CM042036">
    <property type="protein sequence ID" value="KAI3744180.1"/>
    <property type="molecule type" value="Genomic_DNA"/>
</dbReference>
<accession>A0ACB9DCA9</accession>
<dbReference type="Proteomes" id="UP001056120">
    <property type="component" value="Linkage Group LG19"/>
</dbReference>
<keyword evidence="2" id="KW-1185">Reference proteome</keyword>
<sequence>MVTNEKGRKQLIEEVGKEVLPEELGGNAKVLMPVQDSLVRARPQEPITPIKQEAKTDQEKEENGRSSTIECGDHINERRRC</sequence>
<comment type="caution">
    <text evidence="1">The sequence shown here is derived from an EMBL/GenBank/DDBJ whole genome shotgun (WGS) entry which is preliminary data.</text>
</comment>
<name>A0ACB9DCA9_9ASTR</name>
<reference evidence="1 2" key="2">
    <citation type="journal article" date="2022" name="Mol. Ecol. Resour.">
        <title>The genomes of chicory, endive, great burdock and yacon provide insights into Asteraceae paleo-polyploidization history and plant inulin production.</title>
        <authorList>
            <person name="Fan W."/>
            <person name="Wang S."/>
            <person name="Wang H."/>
            <person name="Wang A."/>
            <person name="Jiang F."/>
            <person name="Liu H."/>
            <person name="Zhao H."/>
            <person name="Xu D."/>
            <person name="Zhang Y."/>
        </authorList>
    </citation>
    <scope>NUCLEOTIDE SEQUENCE [LARGE SCALE GENOMIC DNA]</scope>
    <source>
        <strain evidence="2">cv. Yunnan</strain>
        <tissue evidence="1">Leaves</tissue>
    </source>
</reference>
<evidence type="ECO:0000313" key="1">
    <source>
        <dbReference type="EMBL" id="KAI3744180.1"/>
    </source>
</evidence>
<reference evidence="2" key="1">
    <citation type="journal article" date="2022" name="Mol. Ecol. Resour.">
        <title>The genomes of chicory, endive, great burdock and yacon provide insights into Asteraceae palaeo-polyploidization history and plant inulin production.</title>
        <authorList>
            <person name="Fan W."/>
            <person name="Wang S."/>
            <person name="Wang H."/>
            <person name="Wang A."/>
            <person name="Jiang F."/>
            <person name="Liu H."/>
            <person name="Zhao H."/>
            <person name="Xu D."/>
            <person name="Zhang Y."/>
        </authorList>
    </citation>
    <scope>NUCLEOTIDE SEQUENCE [LARGE SCALE GENOMIC DNA]</scope>
    <source>
        <strain evidence="2">cv. Yunnan</strain>
    </source>
</reference>